<dbReference type="HOGENOM" id="CLU_3151396_0_0_9"/>
<reference evidence="2 3" key="1">
    <citation type="journal article" date="2015" name="J. Biotechnol.">
        <title>Complete genome sequence of a malodorant-producing acetogen, Clostridium scatologenes ATCC 25775(T).</title>
        <authorList>
            <person name="Zhu Z."/>
            <person name="Guo T."/>
            <person name="Zheng H."/>
            <person name="Song T."/>
            <person name="Ouyang P."/>
            <person name="Xie J."/>
        </authorList>
    </citation>
    <scope>NUCLEOTIDE SEQUENCE [LARGE SCALE GENOMIC DNA]</scope>
    <source>
        <strain evidence="2 3">ATCC 25775</strain>
    </source>
</reference>
<dbReference type="KEGG" id="csq:CSCA_3299"/>
<keyword evidence="1" id="KW-0812">Transmembrane</keyword>
<organism evidence="2 3">
    <name type="scientific">Clostridium scatologenes</name>
    <dbReference type="NCBI Taxonomy" id="1548"/>
    <lineage>
        <taxon>Bacteria</taxon>
        <taxon>Bacillati</taxon>
        <taxon>Bacillota</taxon>
        <taxon>Clostridia</taxon>
        <taxon>Eubacteriales</taxon>
        <taxon>Clostridiaceae</taxon>
        <taxon>Clostridium</taxon>
    </lineage>
</organism>
<dbReference type="STRING" id="1548.CSCA_3299"/>
<keyword evidence="1" id="KW-1133">Transmembrane helix</keyword>
<dbReference type="Proteomes" id="UP000033115">
    <property type="component" value="Chromosome"/>
</dbReference>
<name>A0A0E3K224_CLOSL</name>
<proteinExistence type="predicted"/>
<feature type="transmembrane region" description="Helical" evidence="1">
    <location>
        <begin position="6"/>
        <end position="26"/>
    </location>
</feature>
<evidence type="ECO:0000313" key="3">
    <source>
        <dbReference type="Proteomes" id="UP000033115"/>
    </source>
</evidence>
<gene>
    <name evidence="2" type="ORF">CSCA_3299</name>
</gene>
<dbReference type="EMBL" id="CP009933">
    <property type="protein sequence ID" value="AKA70424.1"/>
    <property type="molecule type" value="Genomic_DNA"/>
</dbReference>
<keyword evidence="3" id="KW-1185">Reference proteome</keyword>
<evidence type="ECO:0000313" key="2">
    <source>
        <dbReference type="EMBL" id="AKA70424.1"/>
    </source>
</evidence>
<protein>
    <submittedName>
        <fullName evidence="2">Uncharacterized protein</fullName>
    </submittedName>
</protein>
<accession>A0A0E3K224</accession>
<keyword evidence="1" id="KW-0472">Membrane</keyword>
<evidence type="ECO:0000256" key="1">
    <source>
        <dbReference type="SAM" id="Phobius"/>
    </source>
</evidence>
<dbReference type="AlphaFoldDB" id="A0A0E3K224"/>
<sequence>MNSTVVYLKCLKCYPCFGGMSILMIYQRKAKNFLLNNAANVIKLFGKQ</sequence>